<dbReference type="Gene3D" id="2.60.40.3510">
    <property type="match status" value="1"/>
</dbReference>
<dbReference type="Pfam" id="PF07657">
    <property type="entry name" value="MNNL"/>
    <property type="match status" value="1"/>
</dbReference>
<name>A0A4C1XEA0_EUMVA</name>
<sequence>MMAASYRLLPSTTHSVNNKYNSFTRTRTHKKGCLKPTYLFRAFFWFRLLLPGALHVDLGTLTVNLSLSFAIKRIERSSNVRFRVRPSDLRSRCVSNPRSSEAGSLVFTSGSFELRIKSFTNPIGRLSSGLCCDGSNGDSCVAPCRTKFRVCLKIYQANIDTTSPCTFGDVTTPVLGGNSPDMPNVNVEGFSNPILFPFDTSWPVVRESSDTMDAPHLAWILKARP</sequence>
<accession>A0A4C1XEA0</accession>
<dbReference type="OrthoDB" id="283575at2759"/>
<evidence type="ECO:0000256" key="4">
    <source>
        <dbReference type="ARBA" id="ARBA00022989"/>
    </source>
</evidence>
<keyword evidence="4" id="KW-1133">Transmembrane helix</keyword>
<dbReference type="GO" id="GO:0007219">
    <property type="term" value="P:Notch signaling pathway"/>
    <property type="evidence" value="ECO:0007669"/>
    <property type="project" value="InterPro"/>
</dbReference>
<keyword evidence="2" id="KW-0812">Transmembrane</keyword>
<dbReference type="STRING" id="151549.A0A4C1XEA0"/>
<reference evidence="6 7" key="1">
    <citation type="journal article" date="2019" name="Commun. Biol.">
        <title>The bagworm genome reveals a unique fibroin gene that provides high tensile strength.</title>
        <authorList>
            <person name="Kono N."/>
            <person name="Nakamura H."/>
            <person name="Ohtoshi R."/>
            <person name="Tomita M."/>
            <person name="Numata K."/>
            <person name="Arakawa K."/>
        </authorList>
    </citation>
    <scope>NUCLEOTIDE SEQUENCE [LARGE SCALE GENOMIC DNA]</scope>
</reference>
<evidence type="ECO:0000256" key="1">
    <source>
        <dbReference type="ARBA" id="ARBA00022536"/>
    </source>
</evidence>
<keyword evidence="3" id="KW-0677">Repeat</keyword>
<keyword evidence="7" id="KW-1185">Reference proteome</keyword>
<evidence type="ECO:0000313" key="7">
    <source>
        <dbReference type="Proteomes" id="UP000299102"/>
    </source>
</evidence>
<proteinExistence type="predicted"/>
<dbReference type="Proteomes" id="UP000299102">
    <property type="component" value="Unassembled WGS sequence"/>
</dbReference>
<gene>
    <name evidence="6" type="primary">Dl</name>
    <name evidence="6" type="ORF">EVAR_88376_1</name>
</gene>
<evidence type="ECO:0000259" key="5">
    <source>
        <dbReference type="Pfam" id="PF07657"/>
    </source>
</evidence>
<keyword evidence="4" id="KW-0472">Membrane</keyword>
<dbReference type="InterPro" id="IPR011651">
    <property type="entry name" value="Notch_ligand_N"/>
</dbReference>
<dbReference type="EMBL" id="BGZK01000792">
    <property type="protein sequence ID" value="GBP60649.1"/>
    <property type="molecule type" value="Genomic_DNA"/>
</dbReference>
<evidence type="ECO:0000256" key="2">
    <source>
        <dbReference type="ARBA" id="ARBA00022692"/>
    </source>
</evidence>
<evidence type="ECO:0000256" key="3">
    <source>
        <dbReference type="ARBA" id="ARBA00022737"/>
    </source>
</evidence>
<dbReference type="AlphaFoldDB" id="A0A4C1XEA0"/>
<feature type="domain" description="Notch ligand N-terminal" evidence="5">
    <location>
        <begin position="109"/>
        <end position="203"/>
    </location>
</feature>
<evidence type="ECO:0000313" key="6">
    <source>
        <dbReference type="EMBL" id="GBP60649.1"/>
    </source>
</evidence>
<protein>
    <submittedName>
        <fullName evidence="6">Neurogenic locus protein delta</fullName>
    </submittedName>
</protein>
<comment type="caution">
    <text evidence="6">The sequence shown here is derived from an EMBL/GenBank/DDBJ whole genome shotgun (WGS) entry which is preliminary data.</text>
</comment>
<organism evidence="6 7">
    <name type="scientific">Eumeta variegata</name>
    <name type="common">Bagworm moth</name>
    <name type="synonym">Eumeta japonica</name>
    <dbReference type="NCBI Taxonomy" id="151549"/>
    <lineage>
        <taxon>Eukaryota</taxon>
        <taxon>Metazoa</taxon>
        <taxon>Ecdysozoa</taxon>
        <taxon>Arthropoda</taxon>
        <taxon>Hexapoda</taxon>
        <taxon>Insecta</taxon>
        <taxon>Pterygota</taxon>
        <taxon>Neoptera</taxon>
        <taxon>Endopterygota</taxon>
        <taxon>Lepidoptera</taxon>
        <taxon>Glossata</taxon>
        <taxon>Ditrysia</taxon>
        <taxon>Tineoidea</taxon>
        <taxon>Psychidae</taxon>
        <taxon>Oiketicinae</taxon>
        <taxon>Eumeta</taxon>
    </lineage>
</organism>
<keyword evidence="1" id="KW-0245">EGF-like domain</keyword>
<dbReference type="GO" id="GO:0016020">
    <property type="term" value="C:membrane"/>
    <property type="evidence" value="ECO:0007669"/>
    <property type="project" value="UniProtKB-SubCell"/>
</dbReference>